<keyword evidence="1" id="KW-1133">Transmembrane helix</keyword>
<keyword evidence="1" id="KW-0812">Transmembrane</keyword>
<dbReference type="AlphaFoldDB" id="A0A075I1F7"/>
<feature type="transmembrane region" description="Helical" evidence="1">
    <location>
        <begin position="199"/>
        <end position="221"/>
    </location>
</feature>
<accession>A0A075I1F7</accession>
<name>A0A075I1F7_9EURY</name>
<evidence type="ECO:0000313" key="2">
    <source>
        <dbReference type="EMBL" id="AIF19863.1"/>
    </source>
</evidence>
<reference evidence="2" key="1">
    <citation type="journal article" date="2014" name="Genome Biol. Evol.">
        <title>Pangenome evidence for extensive interdomain horizontal transfer affecting lineage core and shell genes in uncultured planktonic thaumarchaeota and euryarchaeota.</title>
        <authorList>
            <person name="Deschamps P."/>
            <person name="Zivanovic Y."/>
            <person name="Moreira D."/>
            <person name="Rodriguez-Valera F."/>
            <person name="Lopez-Garcia P."/>
        </authorList>
    </citation>
    <scope>NUCLEOTIDE SEQUENCE</scope>
</reference>
<feature type="transmembrane region" description="Helical" evidence="1">
    <location>
        <begin position="21"/>
        <end position="42"/>
    </location>
</feature>
<proteinExistence type="predicted"/>
<sequence length="259" mass="27925">MNQSGLIFKEDLRRREVMHTGSKVVIGIGLVLCLIGAVFIVWGGTSGSANLEQAGEFAVEDATSGSIELIDEDGQGELGVTFWVKGEYVDDDDDGYWDHCNATGSITVISHPEVNSWDDAQEYNGSFYFEVIKDRGCEADEENKELIRSADGFIKVGRACLGCYSGTFEFESENPVWVSYDDVALAALFEGLGEVAGGFLMGASFCCCGGVFLIVGIILAFTMKSPNPNTTASMAPIPGQQVGYQVPPMNQHPPNQGQF</sequence>
<dbReference type="EMBL" id="KF901149">
    <property type="protein sequence ID" value="AIF19863.1"/>
    <property type="molecule type" value="Genomic_DNA"/>
</dbReference>
<organism evidence="2">
    <name type="scientific">uncultured marine group II/III euryarchaeote KM3_87_G11</name>
    <dbReference type="NCBI Taxonomy" id="1456534"/>
    <lineage>
        <taxon>Archaea</taxon>
        <taxon>Methanobacteriati</taxon>
        <taxon>Methanobacteriota</taxon>
        <taxon>environmental samples</taxon>
    </lineage>
</organism>
<keyword evidence="1" id="KW-0472">Membrane</keyword>
<protein>
    <submittedName>
        <fullName evidence="2">Uncharacterized protein</fullName>
    </submittedName>
</protein>
<evidence type="ECO:0000256" key="1">
    <source>
        <dbReference type="SAM" id="Phobius"/>
    </source>
</evidence>